<evidence type="ECO:0000256" key="1">
    <source>
        <dbReference type="ARBA" id="ARBA00007572"/>
    </source>
</evidence>
<evidence type="ECO:0000256" key="5">
    <source>
        <dbReference type="ARBA" id="ARBA00022723"/>
    </source>
</evidence>
<evidence type="ECO:0000256" key="11">
    <source>
        <dbReference type="ARBA" id="ARBA00023204"/>
    </source>
</evidence>
<feature type="binding site" evidence="14">
    <location>
        <position position="251"/>
    </location>
    <ligand>
        <name>ATP</name>
        <dbReference type="ChEBI" id="CHEBI:30616"/>
    </ligand>
</feature>
<dbReference type="InterPro" id="IPR012309">
    <property type="entry name" value="DNA_ligase_ATP-dep_C"/>
</dbReference>
<keyword evidence="3 14" id="KW-0132">Cell division</keyword>
<keyword evidence="7 14" id="KW-0227">DNA damage</keyword>
<dbReference type="InterPro" id="IPR000977">
    <property type="entry name" value="DNA_ligase_ATP-dep"/>
</dbReference>
<dbReference type="PROSITE" id="PS50160">
    <property type="entry name" value="DNA_LIGASE_A3"/>
    <property type="match status" value="1"/>
</dbReference>
<dbReference type="Gene3D" id="2.40.50.140">
    <property type="entry name" value="Nucleic acid-binding proteins"/>
    <property type="match status" value="1"/>
</dbReference>
<proteinExistence type="inferred from homology"/>
<evidence type="ECO:0000256" key="15">
    <source>
        <dbReference type="RuleBase" id="RU000617"/>
    </source>
</evidence>
<evidence type="ECO:0000256" key="12">
    <source>
        <dbReference type="ARBA" id="ARBA00023306"/>
    </source>
</evidence>
<comment type="caution">
    <text evidence="18">The sequence shown here is derived from an EMBL/GenBank/DDBJ whole genome shotgun (WGS) entry which is preliminary data.</text>
</comment>
<dbReference type="InterPro" id="IPR012340">
    <property type="entry name" value="NA-bd_OB-fold"/>
</dbReference>
<gene>
    <name evidence="14" type="primary">lig</name>
    <name evidence="18" type="ORF">UU72_C0023G0009</name>
</gene>
<keyword evidence="6 14" id="KW-0547">Nucleotide-binding</keyword>
<dbReference type="InterPro" id="IPR036599">
    <property type="entry name" value="DNA_ligase_N_sf"/>
</dbReference>
<dbReference type="GO" id="GO:0006281">
    <property type="term" value="P:DNA repair"/>
    <property type="evidence" value="ECO:0007669"/>
    <property type="project" value="UniProtKB-UniRule"/>
</dbReference>
<keyword evidence="12 14" id="KW-0131">Cell cycle</keyword>
<dbReference type="InterPro" id="IPR022865">
    <property type="entry name" value="DNA_ligae_ATP-dep_bac/arc"/>
</dbReference>
<dbReference type="PROSITE" id="PS00697">
    <property type="entry name" value="DNA_LIGASE_A1"/>
    <property type="match status" value="1"/>
</dbReference>
<feature type="active site" description="N6-AMP-lysine intermediate" evidence="14">
    <location>
        <position position="246"/>
    </location>
</feature>
<feature type="binding site" evidence="14">
    <location>
        <position position="361"/>
    </location>
    <ligand>
        <name>ATP</name>
        <dbReference type="ChEBI" id="CHEBI:30616"/>
    </ligand>
</feature>
<evidence type="ECO:0000256" key="2">
    <source>
        <dbReference type="ARBA" id="ARBA00022598"/>
    </source>
</evidence>
<keyword evidence="11 14" id="KW-0234">DNA repair</keyword>
<dbReference type="PROSITE" id="PS00333">
    <property type="entry name" value="DNA_LIGASE_A2"/>
    <property type="match status" value="1"/>
</dbReference>
<evidence type="ECO:0000313" key="18">
    <source>
        <dbReference type="EMBL" id="KKS16354.1"/>
    </source>
</evidence>
<feature type="domain" description="ATP-dependent DNA ligase family profile" evidence="17">
    <location>
        <begin position="349"/>
        <end position="483"/>
    </location>
</feature>
<keyword evidence="10 14" id="KW-0233">DNA recombination</keyword>
<dbReference type="GO" id="GO:0003910">
    <property type="term" value="F:DNA ligase (ATP) activity"/>
    <property type="evidence" value="ECO:0007669"/>
    <property type="project" value="UniProtKB-UniRule"/>
</dbReference>
<dbReference type="InterPro" id="IPR012308">
    <property type="entry name" value="DNA_ligase_ATP-dep_N"/>
</dbReference>
<evidence type="ECO:0000256" key="14">
    <source>
        <dbReference type="HAMAP-Rule" id="MF_00407"/>
    </source>
</evidence>
<name>A0A0G0WUB2_UNCKA</name>
<dbReference type="InterPro" id="IPR016059">
    <property type="entry name" value="DNA_ligase_ATP-dep_CS"/>
</dbReference>
<sequence>MNIKEFAAYLDKLENTTKRLEITSILKDMISEMSTNEVDKGIYLSLGLLKAQFENPKFNIAEKMMVRVLEFAYKPGKERLAGLFADKGDLGDVALEVAGDTKGDGLSLTDVYNELIELAAIEGSGSQEKKVSKLSSLLIKMDKLSAKYVVRIVLGTTRLGFTELTVIDALNSLIQGDKLTKAKIEGKYNMHPDIGVIAKKIKDSGLKGLDEVVMEIGVPIEPQRCQRLSDPVEIIEKMGCVSAEFKFDGTRVQVHMDRNKPIKSTTSDQNSLFGDNEELKGASVFVKTYTRNLEDSTYQYPDIAEAAIVQLDAESVILDGEAVGYDKNTGDFLPFQEIMQRKRKHNVTEYALDIPLKYFAFDILMLNGKPLVNETLEKRREILSKIIKPGKVIELSRNFVTDKPEELSEFFEESKTKSLEGLVVKKPDAQYQAGARSFAWIKYKKADEALLDDTIDVVILGYYHGRGGRARFGMGGFLTAVYDKATDTFKTITKVGSGLTDEQFVSLRERLDKIKIDKKPAKADVDKFFDVNVWVAPKIVVEVGADELSKSANHTAGYALRFPRMIKIREDRRPEDATSLEEIKSIYKNQKRGSY</sequence>
<evidence type="ECO:0000313" key="19">
    <source>
        <dbReference type="Proteomes" id="UP000034163"/>
    </source>
</evidence>
<dbReference type="HAMAP" id="MF_00407">
    <property type="entry name" value="DNA_ligase"/>
    <property type="match status" value="1"/>
</dbReference>
<evidence type="ECO:0000259" key="17">
    <source>
        <dbReference type="PROSITE" id="PS50160"/>
    </source>
</evidence>
<evidence type="ECO:0000256" key="7">
    <source>
        <dbReference type="ARBA" id="ARBA00022763"/>
    </source>
</evidence>
<dbReference type="NCBIfam" id="TIGR00574">
    <property type="entry name" value="dnl1"/>
    <property type="match status" value="1"/>
</dbReference>
<feature type="binding site" evidence="14">
    <location>
        <position position="436"/>
    </location>
    <ligand>
        <name>ATP</name>
        <dbReference type="ChEBI" id="CHEBI:30616"/>
    </ligand>
</feature>
<dbReference type="CDD" id="cd07901">
    <property type="entry name" value="Adenylation_DNA_ligase_Arch_LigB"/>
    <property type="match status" value="1"/>
</dbReference>
<keyword evidence="5 14" id="KW-0479">Metal-binding</keyword>
<dbReference type="EMBL" id="LCBS01000023">
    <property type="protein sequence ID" value="KKS16354.1"/>
    <property type="molecule type" value="Genomic_DNA"/>
</dbReference>
<dbReference type="GO" id="GO:0005524">
    <property type="term" value="F:ATP binding"/>
    <property type="evidence" value="ECO:0007669"/>
    <property type="project" value="UniProtKB-UniRule"/>
</dbReference>
<reference evidence="18 19" key="1">
    <citation type="journal article" date="2015" name="Nature">
        <title>rRNA introns, odd ribosomes, and small enigmatic genomes across a large radiation of phyla.</title>
        <authorList>
            <person name="Brown C.T."/>
            <person name="Hug L.A."/>
            <person name="Thomas B.C."/>
            <person name="Sharon I."/>
            <person name="Castelle C.J."/>
            <person name="Singh A."/>
            <person name="Wilkins M.J."/>
            <person name="Williams K.H."/>
            <person name="Banfield J.F."/>
        </authorList>
    </citation>
    <scope>NUCLEOTIDE SEQUENCE [LARGE SCALE GENOMIC DNA]</scope>
</reference>
<keyword evidence="2 14" id="KW-0436">Ligase</keyword>
<dbReference type="PANTHER" id="PTHR45674">
    <property type="entry name" value="DNA LIGASE 1/3 FAMILY MEMBER"/>
    <property type="match status" value="1"/>
</dbReference>
<evidence type="ECO:0000256" key="3">
    <source>
        <dbReference type="ARBA" id="ARBA00022618"/>
    </source>
</evidence>
<evidence type="ECO:0000256" key="13">
    <source>
        <dbReference type="ARBA" id="ARBA00034003"/>
    </source>
</evidence>
<dbReference type="AlphaFoldDB" id="A0A0G0WUB2"/>
<feature type="binding site" evidence="14">
    <location>
        <position position="244"/>
    </location>
    <ligand>
        <name>ATP</name>
        <dbReference type="ChEBI" id="CHEBI:30616"/>
    </ligand>
</feature>
<evidence type="ECO:0000256" key="16">
    <source>
        <dbReference type="RuleBase" id="RU004196"/>
    </source>
</evidence>
<organism evidence="18 19">
    <name type="scientific">candidate division WWE3 bacterium GW2011_GWB1_41_6</name>
    <dbReference type="NCBI Taxonomy" id="1619112"/>
    <lineage>
        <taxon>Bacteria</taxon>
        <taxon>Katanobacteria</taxon>
    </lineage>
</organism>
<dbReference type="GO" id="GO:0046872">
    <property type="term" value="F:metal ion binding"/>
    <property type="evidence" value="ECO:0007669"/>
    <property type="project" value="UniProtKB-KW"/>
</dbReference>
<dbReference type="Pfam" id="PF01068">
    <property type="entry name" value="DNA_ligase_A_M"/>
    <property type="match status" value="1"/>
</dbReference>
<dbReference type="Pfam" id="PF04675">
    <property type="entry name" value="DNA_ligase_A_N"/>
    <property type="match status" value="1"/>
</dbReference>
<evidence type="ECO:0000256" key="9">
    <source>
        <dbReference type="ARBA" id="ARBA00022842"/>
    </source>
</evidence>
<evidence type="ECO:0000256" key="6">
    <source>
        <dbReference type="ARBA" id="ARBA00022741"/>
    </source>
</evidence>
<feature type="binding site" evidence="14">
    <location>
        <position position="291"/>
    </location>
    <ligand>
        <name>ATP</name>
        <dbReference type="ChEBI" id="CHEBI:30616"/>
    </ligand>
</feature>
<dbReference type="Proteomes" id="UP000034163">
    <property type="component" value="Unassembled WGS sequence"/>
</dbReference>
<dbReference type="EC" id="6.5.1.1" evidence="14"/>
<evidence type="ECO:0000256" key="8">
    <source>
        <dbReference type="ARBA" id="ARBA00022840"/>
    </source>
</evidence>
<evidence type="ECO:0000256" key="10">
    <source>
        <dbReference type="ARBA" id="ARBA00023172"/>
    </source>
</evidence>
<dbReference type="CDD" id="cd07893">
    <property type="entry name" value="OBF_DNA_ligase"/>
    <property type="match status" value="1"/>
</dbReference>
<keyword evidence="9 14" id="KW-0460">Magnesium</keyword>
<dbReference type="PANTHER" id="PTHR45674:SF4">
    <property type="entry name" value="DNA LIGASE 1"/>
    <property type="match status" value="1"/>
</dbReference>
<feature type="binding site" evidence="14">
    <location>
        <position position="321"/>
    </location>
    <ligand>
        <name>ATP</name>
        <dbReference type="ChEBI" id="CHEBI:30616"/>
    </ligand>
</feature>
<comment type="catalytic activity">
    <reaction evidence="13 14 15">
        <text>ATP + (deoxyribonucleotide)n-3'-hydroxyl + 5'-phospho-(deoxyribonucleotide)m = (deoxyribonucleotide)n+m + AMP + diphosphate.</text>
        <dbReference type="EC" id="6.5.1.1"/>
    </reaction>
</comment>
<dbReference type="GO" id="GO:0006310">
    <property type="term" value="P:DNA recombination"/>
    <property type="evidence" value="ECO:0007669"/>
    <property type="project" value="UniProtKB-UniRule"/>
</dbReference>
<feature type="binding site" evidence="14">
    <location>
        <position position="442"/>
    </location>
    <ligand>
        <name>ATP</name>
        <dbReference type="ChEBI" id="CHEBI:30616"/>
    </ligand>
</feature>
<dbReference type="GO" id="GO:0003677">
    <property type="term" value="F:DNA binding"/>
    <property type="evidence" value="ECO:0007669"/>
    <property type="project" value="InterPro"/>
</dbReference>
<dbReference type="GO" id="GO:0051301">
    <property type="term" value="P:cell division"/>
    <property type="evidence" value="ECO:0007669"/>
    <property type="project" value="UniProtKB-KW"/>
</dbReference>
<dbReference type="SUPFAM" id="SSF117018">
    <property type="entry name" value="ATP-dependent DNA ligase DNA-binding domain"/>
    <property type="match status" value="1"/>
</dbReference>
<comment type="similarity">
    <text evidence="1 14 16">Belongs to the ATP-dependent DNA ligase family.</text>
</comment>
<dbReference type="Pfam" id="PF04679">
    <property type="entry name" value="DNA_ligase_A_C"/>
    <property type="match status" value="1"/>
</dbReference>
<keyword evidence="8 14" id="KW-0067">ATP-binding</keyword>
<dbReference type="GO" id="GO:0071897">
    <property type="term" value="P:DNA biosynthetic process"/>
    <property type="evidence" value="ECO:0007669"/>
    <property type="project" value="InterPro"/>
</dbReference>
<evidence type="ECO:0000256" key="4">
    <source>
        <dbReference type="ARBA" id="ARBA00022705"/>
    </source>
</evidence>
<dbReference type="Gene3D" id="1.10.3260.10">
    <property type="entry name" value="DNA ligase, ATP-dependent, N-terminal domain"/>
    <property type="match status" value="1"/>
</dbReference>
<keyword evidence="4 14" id="KW-0235">DNA replication</keyword>
<dbReference type="Gene3D" id="3.30.470.30">
    <property type="entry name" value="DNA ligase/mRNA capping enzyme"/>
    <property type="match status" value="1"/>
</dbReference>
<accession>A0A0G0WUB2</accession>
<dbReference type="SUPFAM" id="SSF50249">
    <property type="entry name" value="Nucleic acid-binding proteins"/>
    <property type="match status" value="1"/>
</dbReference>
<protein>
    <recommendedName>
        <fullName evidence="14">Probable DNA ligase</fullName>
        <ecNumber evidence="14">6.5.1.1</ecNumber>
    </recommendedName>
    <alternativeName>
        <fullName evidence="14">Polydeoxyribonucleotide synthase [ATP]</fullName>
    </alternativeName>
</protein>
<comment type="function">
    <text evidence="14">DNA ligase that seals nicks in double-stranded DNA during DNA replication, DNA recombination and DNA repair.</text>
</comment>
<dbReference type="GO" id="GO:0006273">
    <property type="term" value="P:lagging strand elongation"/>
    <property type="evidence" value="ECO:0007669"/>
    <property type="project" value="TreeGrafter"/>
</dbReference>
<comment type="cofactor">
    <cofactor evidence="14">
        <name>Mg(2+)</name>
        <dbReference type="ChEBI" id="CHEBI:18420"/>
    </cofactor>
</comment>
<dbReference type="SUPFAM" id="SSF56091">
    <property type="entry name" value="DNA ligase/mRNA capping enzyme, catalytic domain"/>
    <property type="match status" value="1"/>
</dbReference>
<dbReference type="InterPro" id="IPR012310">
    <property type="entry name" value="DNA_ligase_ATP-dep_cent"/>
</dbReference>
<dbReference type="InterPro" id="IPR050191">
    <property type="entry name" value="ATP-dep_DNA_ligase"/>
</dbReference>